<feature type="transmembrane region" description="Helical" evidence="9">
    <location>
        <begin position="12"/>
        <end position="32"/>
    </location>
</feature>
<proteinExistence type="inferred from homology"/>
<dbReference type="GO" id="GO:0005886">
    <property type="term" value="C:plasma membrane"/>
    <property type="evidence" value="ECO:0007669"/>
    <property type="project" value="UniProtKB-SubCell"/>
</dbReference>
<dbReference type="InterPro" id="IPR004770">
    <property type="entry name" value="Na/H_antiport_NhaC"/>
</dbReference>
<evidence type="ECO:0000256" key="5">
    <source>
        <dbReference type="ARBA" id="ARBA00022692"/>
    </source>
</evidence>
<reference evidence="11" key="1">
    <citation type="submission" date="2022-07" db="EMBL/GenBank/DDBJ databases">
        <title>Enhanced cultured diversity of the mouse gut microbiota enables custom-made synthetic communities.</title>
        <authorList>
            <person name="Afrizal A."/>
        </authorList>
    </citation>
    <scope>NUCLEOTIDE SEQUENCE</scope>
    <source>
        <strain evidence="11">DSM 29186</strain>
    </source>
</reference>
<feature type="transmembrane region" description="Helical" evidence="9">
    <location>
        <begin position="77"/>
        <end position="104"/>
    </location>
</feature>
<evidence type="ECO:0000256" key="3">
    <source>
        <dbReference type="ARBA" id="ARBA00022449"/>
    </source>
</evidence>
<protein>
    <submittedName>
        <fullName evidence="11">Na+/H+ antiporter NhaC</fullName>
    </submittedName>
</protein>
<evidence type="ECO:0000259" key="10">
    <source>
        <dbReference type="Pfam" id="PF03553"/>
    </source>
</evidence>
<keyword evidence="12" id="KW-1185">Reference proteome</keyword>
<evidence type="ECO:0000313" key="11">
    <source>
        <dbReference type="EMBL" id="MCR1823248.1"/>
    </source>
</evidence>
<dbReference type="PANTHER" id="PTHR33451:SF3">
    <property type="entry name" value="MALATE-2H(+)_NA(+)-LACTATE ANTIPORTER"/>
    <property type="match status" value="1"/>
</dbReference>
<feature type="transmembrane region" description="Helical" evidence="9">
    <location>
        <begin position="261"/>
        <end position="281"/>
    </location>
</feature>
<evidence type="ECO:0000256" key="4">
    <source>
        <dbReference type="ARBA" id="ARBA00022475"/>
    </source>
</evidence>
<dbReference type="Pfam" id="PF03553">
    <property type="entry name" value="Na_H_antiporter"/>
    <property type="match status" value="1"/>
</dbReference>
<evidence type="ECO:0000256" key="8">
    <source>
        <dbReference type="ARBA" id="ARBA00038435"/>
    </source>
</evidence>
<dbReference type="Proteomes" id="UP001140817">
    <property type="component" value="Unassembled WGS sequence"/>
</dbReference>
<dbReference type="NCBIfam" id="TIGR00931">
    <property type="entry name" value="antiport_nhaC"/>
    <property type="match status" value="1"/>
</dbReference>
<comment type="similarity">
    <text evidence="8">Belongs to the NhaC Na(+)/H(+) (TC 2.A.35) antiporter family.</text>
</comment>
<feature type="transmembrane region" description="Helical" evidence="9">
    <location>
        <begin position="316"/>
        <end position="336"/>
    </location>
</feature>
<keyword evidence="3" id="KW-0050">Antiport</keyword>
<feature type="transmembrane region" description="Helical" evidence="9">
    <location>
        <begin position="116"/>
        <end position="143"/>
    </location>
</feature>
<organism evidence="11 12">
    <name type="scientific">Terrisporobacter muris</name>
    <dbReference type="NCBI Taxonomy" id="2963284"/>
    <lineage>
        <taxon>Bacteria</taxon>
        <taxon>Bacillati</taxon>
        <taxon>Bacillota</taxon>
        <taxon>Clostridia</taxon>
        <taxon>Peptostreptococcales</taxon>
        <taxon>Peptostreptococcaceae</taxon>
        <taxon>Terrisporobacter</taxon>
    </lineage>
</organism>
<feature type="domain" description="Na+/H+ antiporter NhaC-like C-terminal" evidence="10">
    <location>
        <begin position="167"/>
        <end position="455"/>
    </location>
</feature>
<evidence type="ECO:0000313" key="12">
    <source>
        <dbReference type="Proteomes" id="UP001140817"/>
    </source>
</evidence>
<name>A0A9X2MAM9_9FIRM</name>
<sequence length="478" mass="52465">MDNKSMDKRYKFSFKFSLFILLIISMILTLGISFSVPTSVLLLIILIFLFVISLLNKVPYKDIEAAMINGVKSVNNAIIILLLVGVIIATWIKSGIVPMIIYYGLDTLNPDILLPITFILCAIMSICTGSSWGTCGTIGIAFVSIGESLGVPTYVIVGAVISGATVGDKISPLSDTTIVASSIAEVDIYRHIKSMMYTTTPTFLICLIAYFFIGKYFGGSNFDPQATIEIKDVLYSQFKFSPLLLLLPISIFIMSIKKTPAILSLLISGILGAIAAVVVQGNKIIDVLQVMYKGNISSTGIEIVDGMLTNGGLVSMFPTVCIIIFALGIGGILNDLKILNPIIERLKKVVKTDEGLVVLTLICGSITVITLSSLYVSAILVGKIFKNNYDERNIDRSILSRSIEESTTITTPLIPWHSSYIYYTQLFNLTNMQFVPFTIFCWLNLVISIVLTKLGVFTPLFRGEKLFKLKIKEEHSNC</sequence>
<keyword evidence="4" id="KW-1003">Cell membrane</keyword>
<comment type="subcellular location">
    <subcellularLocation>
        <location evidence="1">Cell membrane</location>
        <topology evidence="1">Multi-pass membrane protein</topology>
    </subcellularLocation>
</comment>
<dbReference type="PANTHER" id="PTHR33451">
    <property type="entry name" value="MALATE-2H(+)/NA(+)-LACTATE ANTIPORTER"/>
    <property type="match status" value="1"/>
</dbReference>
<dbReference type="RefSeq" id="WP_074429689.1">
    <property type="nucleotide sequence ID" value="NZ_JANKBY010000122.1"/>
</dbReference>
<dbReference type="InterPro" id="IPR018461">
    <property type="entry name" value="Na/H_Antiport_NhaC-like_C"/>
</dbReference>
<evidence type="ECO:0000256" key="2">
    <source>
        <dbReference type="ARBA" id="ARBA00022448"/>
    </source>
</evidence>
<evidence type="ECO:0000256" key="7">
    <source>
        <dbReference type="ARBA" id="ARBA00023136"/>
    </source>
</evidence>
<evidence type="ECO:0000256" key="1">
    <source>
        <dbReference type="ARBA" id="ARBA00004651"/>
    </source>
</evidence>
<dbReference type="AlphaFoldDB" id="A0A9X2MAM9"/>
<feature type="transmembrane region" description="Helical" evidence="9">
    <location>
        <begin position="356"/>
        <end position="381"/>
    </location>
</feature>
<evidence type="ECO:0000256" key="9">
    <source>
        <dbReference type="SAM" id="Phobius"/>
    </source>
</evidence>
<keyword evidence="6 9" id="KW-1133">Transmembrane helix</keyword>
<dbReference type="EMBL" id="JANKBY010000122">
    <property type="protein sequence ID" value="MCR1823248.1"/>
    <property type="molecule type" value="Genomic_DNA"/>
</dbReference>
<keyword evidence="7 9" id="KW-0472">Membrane</keyword>
<dbReference type="GO" id="GO:0015297">
    <property type="term" value="F:antiporter activity"/>
    <property type="evidence" value="ECO:0007669"/>
    <property type="project" value="UniProtKB-KW"/>
</dbReference>
<feature type="transmembrane region" description="Helical" evidence="9">
    <location>
        <begin position="195"/>
        <end position="213"/>
    </location>
</feature>
<keyword evidence="5 9" id="KW-0812">Transmembrane</keyword>
<feature type="transmembrane region" description="Helical" evidence="9">
    <location>
        <begin position="434"/>
        <end position="461"/>
    </location>
</feature>
<evidence type="ECO:0000256" key="6">
    <source>
        <dbReference type="ARBA" id="ARBA00022989"/>
    </source>
</evidence>
<dbReference type="InterPro" id="IPR052180">
    <property type="entry name" value="NhaC_Na-H+_Antiporter"/>
</dbReference>
<gene>
    <name evidence="11" type="primary">nhaC</name>
    <name evidence="11" type="ORF">NSA58_10660</name>
</gene>
<feature type="transmembrane region" description="Helical" evidence="9">
    <location>
        <begin position="233"/>
        <end position="254"/>
    </location>
</feature>
<keyword evidence="2" id="KW-0813">Transport</keyword>
<accession>A0A9X2MAM9</accession>
<comment type="caution">
    <text evidence="11">The sequence shown here is derived from an EMBL/GenBank/DDBJ whole genome shotgun (WGS) entry which is preliminary data.</text>
</comment>
<feature type="transmembrane region" description="Helical" evidence="9">
    <location>
        <begin position="38"/>
        <end position="56"/>
    </location>
</feature>